<evidence type="ECO:0000313" key="3">
    <source>
        <dbReference type="EMBL" id="SFL05564.1"/>
    </source>
</evidence>
<dbReference type="RefSeq" id="WP_089869301.1">
    <property type="nucleotide sequence ID" value="NZ_FOTC01000002.1"/>
</dbReference>
<dbReference type="InterPro" id="IPR036388">
    <property type="entry name" value="WH-like_DNA-bd_sf"/>
</dbReference>
<dbReference type="AlphaFoldDB" id="A0A1I4EIK5"/>
<feature type="transmembrane region" description="Helical" evidence="1">
    <location>
        <begin position="129"/>
        <end position="151"/>
    </location>
</feature>
<dbReference type="SUPFAM" id="SSF46785">
    <property type="entry name" value="Winged helix' DNA-binding domain"/>
    <property type="match status" value="1"/>
</dbReference>
<sequence>MSTSTLVRPRAQSTTNELSRDVMFSVLSNPRRRDVLRLLRESDEPSGISDLAEQIAAWENDTTMAEITYKERKRVYTSLHQTHLPALEDAGLIEAVRSWEGITLTPRAEELEAYLDDTESVSESPWSTYYFGFASIGLAMTSIAWLGVYPFSQFSGLAYATLLSLALFVTALVHAANVR</sequence>
<organism evidence="3 4">
    <name type="scientific">Halogranum rubrum</name>
    <dbReference type="NCBI Taxonomy" id="553466"/>
    <lineage>
        <taxon>Archaea</taxon>
        <taxon>Methanobacteriati</taxon>
        <taxon>Methanobacteriota</taxon>
        <taxon>Stenosarchaea group</taxon>
        <taxon>Halobacteria</taxon>
        <taxon>Halobacteriales</taxon>
        <taxon>Haloferacaceae</taxon>
    </lineage>
</organism>
<dbReference type="InterPro" id="IPR055768">
    <property type="entry name" value="DUF7344"/>
</dbReference>
<keyword evidence="1" id="KW-0472">Membrane</keyword>
<proteinExistence type="predicted"/>
<keyword evidence="4" id="KW-1185">Reference proteome</keyword>
<dbReference type="STRING" id="553466.SAMN04487950_2207"/>
<gene>
    <name evidence="3" type="ORF">SAMN04487950_2207</name>
</gene>
<evidence type="ECO:0000259" key="2">
    <source>
        <dbReference type="Pfam" id="PF24035"/>
    </source>
</evidence>
<accession>A0A1I4EIK5</accession>
<evidence type="ECO:0000256" key="1">
    <source>
        <dbReference type="SAM" id="Phobius"/>
    </source>
</evidence>
<protein>
    <recommendedName>
        <fullName evidence="2">DUF7344 domain-containing protein</fullName>
    </recommendedName>
</protein>
<dbReference type="Gene3D" id="1.10.10.10">
    <property type="entry name" value="Winged helix-like DNA-binding domain superfamily/Winged helix DNA-binding domain"/>
    <property type="match status" value="1"/>
</dbReference>
<dbReference type="Pfam" id="PF24035">
    <property type="entry name" value="DUF7344"/>
    <property type="match status" value="1"/>
</dbReference>
<feature type="transmembrane region" description="Helical" evidence="1">
    <location>
        <begin position="157"/>
        <end position="176"/>
    </location>
</feature>
<dbReference type="InterPro" id="IPR036390">
    <property type="entry name" value="WH_DNA-bd_sf"/>
</dbReference>
<dbReference type="Proteomes" id="UP000199607">
    <property type="component" value="Unassembled WGS sequence"/>
</dbReference>
<name>A0A1I4EIK5_9EURY</name>
<evidence type="ECO:0000313" key="4">
    <source>
        <dbReference type="Proteomes" id="UP000199607"/>
    </source>
</evidence>
<keyword evidence="1" id="KW-1133">Transmembrane helix</keyword>
<keyword evidence="1" id="KW-0812">Transmembrane</keyword>
<reference evidence="4" key="1">
    <citation type="submission" date="2016-10" db="EMBL/GenBank/DDBJ databases">
        <authorList>
            <person name="Varghese N."/>
            <person name="Submissions S."/>
        </authorList>
    </citation>
    <scope>NUCLEOTIDE SEQUENCE [LARGE SCALE GENOMIC DNA]</scope>
    <source>
        <strain evidence="4">CGMCC 1.7738</strain>
    </source>
</reference>
<dbReference type="EMBL" id="FOTC01000002">
    <property type="protein sequence ID" value="SFL05564.1"/>
    <property type="molecule type" value="Genomic_DNA"/>
</dbReference>
<feature type="domain" description="DUF7344" evidence="2">
    <location>
        <begin position="24"/>
        <end position="96"/>
    </location>
</feature>